<evidence type="ECO:0000313" key="2">
    <source>
        <dbReference type="EMBL" id="HFX12678.1"/>
    </source>
</evidence>
<keyword evidence="1" id="KW-1133">Transmembrane helix</keyword>
<feature type="transmembrane region" description="Helical" evidence="1">
    <location>
        <begin position="454"/>
        <end position="475"/>
    </location>
</feature>
<dbReference type="AlphaFoldDB" id="A0A7C3RH30"/>
<evidence type="ECO:0000256" key="1">
    <source>
        <dbReference type="SAM" id="Phobius"/>
    </source>
</evidence>
<keyword evidence="1" id="KW-0812">Transmembrane</keyword>
<sequence length="487" mass="56971">MMYKFKIILIFLILIILTLSFAEETKRVLVIYDSFSRIGEDYPIGNQLEEYLSHYGVYVGSVNSEELLPDVTQYDLVIYLGFQEKLLKRDFLKEISKSKKIVWIEENIDQFAKYIGCSEFKDVGKRYGFIELSYKGYKLSFDPQTFIHIVLPKKANVLSYVSDDLNNFPYVFRVDNLYYFGRLDFRDSTGIVFLDLLHDILGIKYPSFKKALIIIDEINPFTDASLLQGKLQTVCCHQIPYSIVVYPTVKKDGKLYYLSDNEKLSKVLLEIENSNIGIIQGSYYEKNYDSKINSDLNLLASYGIHPIAFKFYGVPYKERYIDAAKFFRILLGDDLVFTKRLYTLIYPINAGFYNPKDPKNVNLILRKAKDFLALRDAILGISIPIYLDREDIERLILGLKDLGYDFLDLLKEPYHVENNNLIIMNKNGKKVVVSNVLPYSKSRLERFFEKFVEYLRIILIFVVTSFIVIILYLVFSRIRLYERGKRQ</sequence>
<organism evidence="2">
    <name type="scientific">Dictyoglomus thermophilum</name>
    <dbReference type="NCBI Taxonomy" id="14"/>
    <lineage>
        <taxon>Bacteria</taxon>
        <taxon>Pseudomonadati</taxon>
        <taxon>Dictyoglomota</taxon>
        <taxon>Dictyoglomia</taxon>
        <taxon>Dictyoglomales</taxon>
        <taxon>Dictyoglomaceae</taxon>
        <taxon>Dictyoglomus</taxon>
    </lineage>
</organism>
<reference evidence="2" key="1">
    <citation type="journal article" date="2020" name="mSystems">
        <title>Genome- and Community-Level Interaction Insights into Carbon Utilization and Element Cycling Functions of Hydrothermarchaeota in Hydrothermal Sediment.</title>
        <authorList>
            <person name="Zhou Z."/>
            <person name="Liu Y."/>
            <person name="Xu W."/>
            <person name="Pan J."/>
            <person name="Luo Z.H."/>
            <person name="Li M."/>
        </authorList>
    </citation>
    <scope>NUCLEOTIDE SEQUENCE [LARGE SCALE GENOMIC DNA]</scope>
    <source>
        <strain evidence="2">SpSt-81</strain>
    </source>
</reference>
<proteinExistence type="predicted"/>
<name>A0A7C3RH30_DICTH</name>
<protein>
    <recommendedName>
        <fullName evidence="3">DUF2334 domain-containing protein</fullName>
    </recommendedName>
</protein>
<accession>A0A7C3RH30</accession>
<evidence type="ECO:0008006" key="3">
    <source>
        <dbReference type="Google" id="ProtNLM"/>
    </source>
</evidence>
<keyword evidence="1" id="KW-0472">Membrane</keyword>
<comment type="caution">
    <text evidence="2">The sequence shown here is derived from an EMBL/GenBank/DDBJ whole genome shotgun (WGS) entry which is preliminary data.</text>
</comment>
<gene>
    <name evidence="2" type="ORF">ENW00_00725</name>
</gene>
<dbReference type="EMBL" id="DTIN01000008">
    <property type="protein sequence ID" value="HFX12678.1"/>
    <property type="molecule type" value="Genomic_DNA"/>
</dbReference>